<feature type="transmembrane region" description="Helical" evidence="6">
    <location>
        <begin position="391"/>
        <end position="413"/>
    </location>
</feature>
<feature type="transmembrane region" description="Helical" evidence="6">
    <location>
        <begin position="129"/>
        <end position="149"/>
    </location>
</feature>
<evidence type="ECO:0000256" key="2">
    <source>
        <dbReference type="ARBA" id="ARBA00010199"/>
    </source>
</evidence>
<sequence length="563" mass="60905">MCLSSSSQSANCKVALREECGDLIASKAMCRGGNCFCNDTTTRPLLCNQSCGGCSHCPVGLDKVPSAPMPCNEDLSQDPSLYLEILEELKALSRISVPATIAGLLVYIRNLVSMLFLGRLGQVELAAGSLSIGFANITGYSIIFGLAMGMEPICGQAYGAQKWTLLSRTLHRTVVILLFTSLPISFLWLNVDRILLYIGQDHTISKVAKTYLLYSLPDLIAQAFIHPLRIYLRTQGITRPIAICSVLASLIHIPLNYFLVVVLETGIKGVAMGVALSNFNLLLLLICYIYFSGVFKKTWTRLSLDCMREWKSYLSLAIPSCISICLEWWWYEFMIILCGWFPNPKDTVSAIGILIQTTSLVYVFPSSLSYGVSTRVAHELGAGRPRGARRAASVGSMCGAMMGIVAMGFTMWARGWWGRMFTDGPGVLTLTVAALPIVGMCELGNCPQTAMCGALRGSARQDLGAHVNLGGFYAVGLPLALGLGFGVGLGFVGLWLGLLGAQLSCAVVLAIVLVRTDWGAQVKRAEEITGVVIKVVEGKDDHDIEKVWLGGSVDEEKKQMVGP</sequence>
<dbReference type="GO" id="GO:0042910">
    <property type="term" value="F:xenobiotic transmembrane transporter activity"/>
    <property type="evidence" value="ECO:0007669"/>
    <property type="project" value="InterPro"/>
</dbReference>
<dbReference type="Pfam" id="PF01554">
    <property type="entry name" value="MatE"/>
    <property type="match status" value="2"/>
</dbReference>
<organism evidence="7 8">
    <name type="scientific">Cinnamomum micranthum f. kanehirae</name>
    <dbReference type="NCBI Taxonomy" id="337451"/>
    <lineage>
        <taxon>Eukaryota</taxon>
        <taxon>Viridiplantae</taxon>
        <taxon>Streptophyta</taxon>
        <taxon>Embryophyta</taxon>
        <taxon>Tracheophyta</taxon>
        <taxon>Spermatophyta</taxon>
        <taxon>Magnoliopsida</taxon>
        <taxon>Magnoliidae</taxon>
        <taxon>Laurales</taxon>
        <taxon>Lauraceae</taxon>
        <taxon>Cinnamomum</taxon>
    </lineage>
</organism>
<dbReference type="NCBIfam" id="TIGR00797">
    <property type="entry name" value="matE"/>
    <property type="match status" value="1"/>
</dbReference>
<feature type="transmembrane region" description="Helical" evidence="6">
    <location>
        <begin position="425"/>
        <end position="444"/>
    </location>
</feature>
<dbReference type="PANTHER" id="PTHR11206">
    <property type="entry name" value="MULTIDRUG RESISTANCE PROTEIN"/>
    <property type="match status" value="1"/>
</dbReference>
<keyword evidence="8" id="KW-1185">Reference proteome</keyword>
<evidence type="ECO:0000313" key="7">
    <source>
        <dbReference type="EMBL" id="RWR89136.1"/>
    </source>
</evidence>
<evidence type="ECO:0000313" key="8">
    <source>
        <dbReference type="Proteomes" id="UP000283530"/>
    </source>
</evidence>
<comment type="similarity">
    <text evidence="2 6">Belongs to the multi antimicrobial extrusion (MATE) (TC 2.A.66.1) family.</text>
</comment>
<keyword evidence="3 6" id="KW-0812">Transmembrane</keyword>
<dbReference type="GO" id="GO:1990961">
    <property type="term" value="P:xenobiotic detoxification by transmembrane export across the plasma membrane"/>
    <property type="evidence" value="ECO:0007669"/>
    <property type="project" value="InterPro"/>
</dbReference>
<feature type="transmembrane region" description="Helical" evidence="6">
    <location>
        <begin position="241"/>
        <end position="263"/>
    </location>
</feature>
<dbReference type="OrthoDB" id="2126698at2759"/>
<feature type="transmembrane region" description="Helical" evidence="6">
    <location>
        <begin position="465"/>
        <end position="486"/>
    </location>
</feature>
<evidence type="ECO:0000256" key="3">
    <source>
        <dbReference type="ARBA" id="ARBA00022692"/>
    </source>
</evidence>
<feature type="transmembrane region" description="Helical" evidence="6">
    <location>
        <begin position="95"/>
        <end position="117"/>
    </location>
</feature>
<evidence type="ECO:0000256" key="1">
    <source>
        <dbReference type="ARBA" id="ARBA00004141"/>
    </source>
</evidence>
<dbReference type="EMBL" id="QPKB01000007">
    <property type="protein sequence ID" value="RWR89136.1"/>
    <property type="molecule type" value="Genomic_DNA"/>
</dbReference>
<dbReference type="CDD" id="cd13132">
    <property type="entry name" value="MATE_eukaryotic"/>
    <property type="match status" value="1"/>
</dbReference>
<accession>A0A3S3QR34</accession>
<gene>
    <name evidence="7" type="ORF">CKAN_01818500</name>
</gene>
<dbReference type="AlphaFoldDB" id="A0A3S3QR34"/>
<proteinExistence type="inferred from homology"/>
<dbReference type="GO" id="GO:0015297">
    <property type="term" value="F:antiporter activity"/>
    <property type="evidence" value="ECO:0007669"/>
    <property type="project" value="InterPro"/>
</dbReference>
<keyword evidence="4 6" id="KW-1133">Transmembrane helix</keyword>
<feature type="transmembrane region" description="Helical" evidence="6">
    <location>
        <begin position="269"/>
        <end position="291"/>
    </location>
</feature>
<keyword evidence="5 6" id="KW-0472">Membrane</keyword>
<reference evidence="7 8" key="1">
    <citation type="journal article" date="2019" name="Nat. Plants">
        <title>Stout camphor tree genome fills gaps in understanding of flowering plant genome evolution.</title>
        <authorList>
            <person name="Chaw S.M."/>
            <person name="Liu Y.C."/>
            <person name="Wu Y.W."/>
            <person name="Wang H.Y."/>
            <person name="Lin C.I."/>
            <person name="Wu C.S."/>
            <person name="Ke H.M."/>
            <person name="Chang L.Y."/>
            <person name="Hsu C.Y."/>
            <person name="Yang H.T."/>
            <person name="Sudianto E."/>
            <person name="Hsu M.H."/>
            <person name="Wu K.P."/>
            <person name="Wang L.N."/>
            <person name="Leebens-Mack J.H."/>
            <person name="Tsai I.J."/>
        </authorList>
    </citation>
    <scope>NUCLEOTIDE SEQUENCE [LARGE SCALE GENOMIC DNA]</scope>
    <source>
        <strain evidence="8">cv. Chaw 1501</strain>
        <tissue evidence="7">Young leaves</tissue>
    </source>
</reference>
<feature type="transmembrane region" description="Helical" evidence="6">
    <location>
        <begin position="312"/>
        <end position="331"/>
    </location>
</feature>
<feature type="transmembrane region" description="Helical" evidence="6">
    <location>
        <begin position="351"/>
        <end position="370"/>
    </location>
</feature>
<name>A0A3S3QR34_9MAGN</name>
<dbReference type="GO" id="GO:0016020">
    <property type="term" value="C:membrane"/>
    <property type="evidence" value="ECO:0007669"/>
    <property type="project" value="UniProtKB-SubCell"/>
</dbReference>
<comment type="subcellular location">
    <subcellularLocation>
        <location evidence="1">Membrane</location>
        <topology evidence="1">Multi-pass membrane protein</topology>
    </subcellularLocation>
</comment>
<dbReference type="InterPro" id="IPR002528">
    <property type="entry name" value="MATE_fam"/>
</dbReference>
<dbReference type="Proteomes" id="UP000283530">
    <property type="component" value="Unassembled WGS sequence"/>
</dbReference>
<evidence type="ECO:0000256" key="5">
    <source>
        <dbReference type="ARBA" id="ARBA00023136"/>
    </source>
</evidence>
<dbReference type="InterPro" id="IPR045069">
    <property type="entry name" value="MATE_euk"/>
</dbReference>
<feature type="transmembrane region" description="Helical" evidence="6">
    <location>
        <begin position="170"/>
        <end position="191"/>
    </location>
</feature>
<dbReference type="STRING" id="337451.A0A3S3QR34"/>
<evidence type="ECO:0000256" key="4">
    <source>
        <dbReference type="ARBA" id="ARBA00022989"/>
    </source>
</evidence>
<protein>
    <recommendedName>
        <fullName evidence="6">Protein DETOXIFICATION</fullName>
    </recommendedName>
    <alternativeName>
        <fullName evidence="6">Multidrug and toxic compound extrusion protein</fullName>
    </alternativeName>
</protein>
<feature type="transmembrane region" description="Helical" evidence="6">
    <location>
        <begin position="492"/>
        <end position="514"/>
    </location>
</feature>
<comment type="caution">
    <text evidence="7">The sequence shown here is derived from an EMBL/GenBank/DDBJ whole genome shotgun (WGS) entry which is preliminary data.</text>
</comment>
<evidence type="ECO:0000256" key="6">
    <source>
        <dbReference type="RuleBase" id="RU004914"/>
    </source>
</evidence>